<gene>
    <name evidence="2" type="ORF">EI684_08785</name>
</gene>
<dbReference type="Gene3D" id="1.25.10.10">
    <property type="entry name" value="Leucine-rich Repeat Variant"/>
    <property type="match status" value="1"/>
</dbReference>
<dbReference type="SUPFAM" id="SSF48371">
    <property type="entry name" value="ARM repeat"/>
    <property type="match status" value="1"/>
</dbReference>
<dbReference type="InterPro" id="IPR027417">
    <property type="entry name" value="P-loop_NTPase"/>
</dbReference>
<evidence type="ECO:0000259" key="1">
    <source>
        <dbReference type="Pfam" id="PF12770"/>
    </source>
</evidence>
<dbReference type="Gene3D" id="3.40.50.300">
    <property type="entry name" value="P-loop containing nucleotide triphosphate hydrolases"/>
    <property type="match status" value="1"/>
</dbReference>
<protein>
    <submittedName>
        <fullName evidence="2">CHAT domain-containing protein</fullName>
    </submittedName>
</protein>
<dbReference type="InterPro" id="IPR024983">
    <property type="entry name" value="CHAT_dom"/>
</dbReference>
<comment type="caution">
    <text evidence="2">The sequence shown here is derived from an EMBL/GenBank/DDBJ whole genome shotgun (WGS) entry which is preliminary data.</text>
</comment>
<dbReference type="SUPFAM" id="SSF52540">
    <property type="entry name" value="P-loop containing nucleoside triphosphate hydrolases"/>
    <property type="match status" value="1"/>
</dbReference>
<sequence>MGAATPPPSPCGTLEAMSEIEDMLVRVQRTTQAGSAPIYTVDLWLQSGRRLQSQADLALGNFIEPQPGSPQVITFGFDLFNRLFAGPLAVAFQQAWAALNARGRILRLRLALDPAAPDLHAIPWELMYFDDSGGLSPPRPLAVDPRVAFSRYIESGEFDEGRPVAERPVRMLLALAAPNDLPRWDLAELDRAAEERDFRTRFSAVIASGQFRCDCLPTVSPAAMQEALQQGTLEEHTPRGYDVLLYLGHGLYHVEHGTYLVLENPVSGAVELYGGDDLVAFLKRLPVSHRPALVILVACNSAVAGTLNSLAARLLIEAGIPAVLAMQRLVEIALARSFTHQLSEHLLRDGVIDLAVNIARRWVFQAADVGWSTPVLYMRNAAGRLFSPNAQLEYVALILRDPAFVRWSGPEYIEVGVLAVAPGQDWNLLRVRPEDAPAVVGAREALDRALGLGLRPLRRRDDPDERRTTNLAALIGPPQSGQTTVLRRLAYELAGHVTNDASRPLGVYLSLAGYEQLRGPRRLERHLIEQARTDVPTLAEQLTSILRADVTLRAEAVGPRFIFLLDNFDAVPERARLDLAHELHMLAARLPHERFIVTSVVDNFPSQLLGRAQVFVIQMLDEHQILRYLQQRDERIAMRVFRQIRENRLFKLANDPSLLALIYEILASDAQAVLTRNQLVQDYLDRMLATLDPRYNHGGAARDSLIALAWQSRWSHREQISLGDLFRILGHVRRQRDYSLEDLYDMLRQARLLTGVGQHAARFVNPLLQAYCAAIALSQPHTAQRLPDIIAMCAAPEHLSWWEDVLYALAGLLPDPTPLFAQLAAAVRAGGNTHALLAARCMEAAPKAQEAILAPALRSELLDACVLRLRSEREPSAERREQTVAALGRLSYQQVRHELRRILVEKVRPSFHGPRYEYTNVRIAAARALRNIYLMPWNEQQGQVAPLSGAPLVLTRYDDEVTLQGHPLQAPDAGYTTQEQADDAMLARLMAIWLKGPDGRDEFRAILRNSTSAPERALAAFALGDMVDEPGRKMQDARQLLRVILSPLEDNTQALDEDWQDTMWAAADALTLFDPEQVAPLLTVLISRNEHISDSAAQQLAYVAGRVRANNEEVINWLIQLLVTNPSQSLKAKALQSLAWMGMGVPHMRLRLRDGRDGPTLKTLIQYIAAEREIHGLGLGKFEVRLREDDPPGNPVYLRRKAVEALAWIGDAATLRDLSGSFPTWPIELREAWYIAAATIKRRLEGR</sequence>
<accession>A0A426U1U9</accession>
<name>A0A426U1U9_9CHLR</name>
<proteinExistence type="predicted"/>
<dbReference type="InterPro" id="IPR016024">
    <property type="entry name" value="ARM-type_fold"/>
</dbReference>
<dbReference type="InterPro" id="IPR011989">
    <property type="entry name" value="ARM-like"/>
</dbReference>
<organism evidence="2 3">
    <name type="scientific">Candidatus Viridilinea halotolerans</name>
    <dbReference type="NCBI Taxonomy" id="2491704"/>
    <lineage>
        <taxon>Bacteria</taxon>
        <taxon>Bacillati</taxon>
        <taxon>Chloroflexota</taxon>
        <taxon>Chloroflexia</taxon>
        <taxon>Chloroflexales</taxon>
        <taxon>Chloroflexineae</taxon>
        <taxon>Oscillochloridaceae</taxon>
        <taxon>Candidatus Viridilinea</taxon>
    </lineage>
</organism>
<dbReference type="Proteomes" id="UP000280307">
    <property type="component" value="Unassembled WGS sequence"/>
</dbReference>
<evidence type="ECO:0000313" key="3">
    <source>
        <dbReference type="Proteomes" id="UP000280307"/>
    </source>
</evidence>
<reference evidence="2 3" key="1">
    <citation type="submission" date="2018-12" db="EMBL/GenBank/DDBJ databases">
        <title>Genome Sequence of Candidatus Viridilinea halotolerans isolated from saline sulfide-rich spring.</title>
        <authorList>
            <person name="Grouzdev D.S."/>
            <person name="Burganskaya E.I."/>
            <person name="Krutkina M.S."/>
            <person name="Sukhacheva M.V."/>
            <person name="Gorlenko V.M."/>
        </authorList>
    </citation>
    <scope>NUCLEOTIDE SEQUENCE [LARGE SCALE GENOMIC DNA]</scope>
    <source>
        <strain evidence="2">Chok-6</strain>
    </source>
</reference>
<dbReference type="EMBL" id="RSAS01000342">
    <property type="protein sequence ID" value="RRR73390.1"/>
    <property type="molecule type" value="Genomic_DNA"/>
</dbReference>
<evidence type="ECO:0000313" key="2">
    <source>
        <dbReference type="EMBL" id="RRR73390.1"/>
    </source>
</evidence>
<feature type="domain" description="CHAT" evidence="1">
    <location>
        <begin position="91"/>
        <end position="366"/>
    </location>
</feature>
<dbReference type="Pfam" id="PF12770">
    <property type="entry name" value="CHAT"/>
    <property type="match status" value="1"/>
</dbReference>
<dbReference type="AlphaFoldDB" id="A0A426U1U9"/>